<evidence type="ECO:0000313" key="3">
    <source>
        <dbReference type="EMBL" id="AIB09689.1"/>
    </source>
</evidence>
<name>A0A060DGV3_9EUKA</name>
<gene>
    <name evidence="2" type="ORF">M951_chr121</name>
    <name evidence="3" type="ORF">M951_chr1210</name>
    <name evidence="5" type="ORF">M951_chr2200</name>
    <name evidence="4" type="ORF">M951_chr221</name>
    <name evidence="7" type="ORF">M951_chr3184</name>
    <name evidence="6" type="ORF">M951_chr321</name>
</gene>
<evidence type="ECO:0000313" key="4">
    <source>
        <dbReference type="EMBL" id="AIB09724.1"/>
    </source>
</evidence>
<evidence type="ECO:0000313" key="5">
    <source>
        <dbReference type="EMBL" id="AIB09892.1"/>
    </source>
</evidence>
<evidence type="ECO:0000256" key="1">
    <source>
        <dbReference type="SAM" id="MobiDB-lite"/>
    </source>
</evidence>
<dbReference type="AlphaFoldDB" id="A0A060DGV3"/>
<dbReference type="EMBL" id="CP006628">
    <property type="protein sequence ID" value="AIB09724.1"/>
    <property type="molecule type" value="Genomic_DNA"/>
</dbReference>
<dbReference type="EMBL" id="CP006627">
    <property type="protein sequence ID" value="AIB09508.1"/>
    <property type="molecule type" value="Genomic_DNA"/>
</dbReference>
<dbReference type="EMBL" id="CP006629">
    <property type="protein sequence ID" value="AIB09927.1"/>
    <property type="molecule type" value="Genomic_DNA"/>
</dbReference>
<organism evidence="4 8">
    <name type="scientific">Lotharella oceanica</name>
    <dbReference type="NCBI Taxonomy" id="641309"/>
    <lineage>
        <taxon>Eukaryota</taxon>
        <taxon>Sar</taxon>
        <taxon>Rhizaria</taxon>
        <taxon>Cercozoa</taxon>
        <taxon>Chlorarachniophyceae</taxon>
        <taxon>Lotharella</taxon>
    </lineage>
</organism>
<feature type="region of interest" description="Disordered" evidence="1">
    <location>
        <begin position="1"/>
        <end position="20"/>
    </location>
</feature>
<proteinExistence type="predicted"/>
<dbReference type="EMBL" id="CP006629">
    <property type="protein sequence ID" value="AIB10081.1"/>
    <property type="molecule type" value="Genomic_DNA"/>
</dbReference>
<keyword evidence="4" id="KW-0542">Nucleomorph</keyword>
<dbReference type="Proteomes" id="UP000243670">
    <property type="component" value="Nucleomorph 3"/>
</dbReference>
<dbReference type="EMBL" id="CP006628">
    <property type="protein sequence ID" value="AIB09892.1"/>
    <property type="molecule type" value="Genomic_DNA"/>
</dbReference>
<evidence type="ECO:0000313" key="2">
    <source>
        <dbReference type="EMBL" id="AIB09508.1"/>
    </source>
</evidence>
<evidence type="ECO:0000313" key="8">
    <source>
        <dbReference type="Proteomes" id="UP000243670"/>
    </source>
</evidence>
<evidence type="ECO:0000313" key="7">
    <source>
        <dbReference type="EMBL" id="AIB10081.1"/>
    </source>
</evidence>
<accession>A0A060DGV3</accession>
<sequence length="78" mass="8891">MHVKNCNYMPHEKTKKNSLLPGHGHLVRDWYITNTRRNMQTYDAPFHTTRDQLNLRKIVSTTASSGLSTSATNSCARS</sequence>
<protein>
    <submittedName>
        <fullName evidence="4">Uncharacterized protein</fullName>
    </submittedName>
</protein>
<dbReference type="Proteomes" id="UP000243670">
    <property type="component" value="Nucleomorph 2"/>
</dbReference>
<dbReference type="Proteomes" id="UP000243670">
    <property type="component" value="Nucleomorph 1"/>
</dbReference>
<dbReference type="EMBL" id="CP006627">
    <property type="protein sequence ID" value="AIB09689.1"/>
    <property type="molecule type" value="Genomic_DNA"/>
</dbReference>
<geneLocation type="nucleomorph" evidence="4"/>
<reference evidence="4 8" key="1">
    <citation type="journal article" date="2014" name="BMC Genomics">
        <title>Nucleomorph and plastid genome sequences of the chlorarachniophyte Lotharella oceanica: convergent reductive evolution and frequent recombination in nucleomorph-bearing algae.</title>
        <authorList>
            <person name="Tanifuji G."/>
            <person name="Onodera N.T."/>
            <person name="Brown M.W."/>
            <person name="Curtis B.A."/>
            <person name="Roger A.J."/>
            <person name="Ka-Shu Wong G."/>
            <person name="Melkonian M."/>
            <person name="Archibald J.M."/>
        </authorList>
    </citation>
    <scope>NUCLEOTIDE SEQUENCE [LARGE SCALE GENOMIC DNA]</scope>
    <source>
        <strain evidence="4 8">CCMP622</strain>
    </source>
</reference>
<evidence type="ECO:0000313" key="6">
    <source>
        <dbReference type="EMBL" id="AIB09927.1"/>
    </source>
</evidence>